<dbReference type="PANTHER" id="PTHR23519">
    <property type="entry name" value="AUTOPHAGY-RELATED PROTEIN 22"/>
    <property type="match status" value="1"/>
</dbReference>
<accession>A0ABM9UUS3</accession>
<reference evidence="7 8" key="1">
    <citation type="submission" date="2015-11" db="EMBL/GenBank/DDBJ databases">
        <authorList>
            <person name="Varghese N."/>
        </authorList>
    </citation>
    <scope>NUCLEOTIDE SEQUENCE [LARGE SCALE GENOMIC DNA]</scope>
    <source>
        <strain evidence="7 8">JGI-8</strain>
    </source>
</reference>
<evidence type="ECO:0000256" key="5">
    <source>
        <dbReference type="ARBA" id="ARBA00023136"/>
    </source>
</evidence>
<feature type="transmembrane region" description="Helical" evidence="6">
    <location>
        <begin position="78"/>
        <end position="97"/>
    </location>
</feature>
<evidence type="ECO:0000256" key="3">
    <source>
        <dbReference type="ARBA" id="ARBA00022692"/>
    </source>
</evidence>
<dbReference type="RefSeq" id="WP_075446973.1">
    <property type="nucleotide sequence ID" value="NZ_CZVI01000007.1"/>
</dbReference>
<gene>
    <name evidence="7" type="ORF">JGI8_00706</name>
</gene>
<sequence length="199" mass="22288">MGNRFRIFIWTLFDFANTSFSILILTTAYSVYFREVVVGNSAIGDFLWGLAFSISMFVVALISPFLGAIADHSSNKKFFLFIFTYLCIVSTGLMFFVERGDVVLGMVLLILANIGFEGGLVFYDAFLPEITSERSYGRVSGYGFAMGYVGSFASLLFVYPFLKGEFTAENMTNVRLSFVIASLFFFVFSLPGFNLFSTR</sequence>
<evidence type="ECO:0000256" key="2">
    <source>
        <dbReference type="ARBA" id="ARBA00022448"/>
    </source>
</evidence>
<keyword evidence="5 6" id="KW-0472">Membrane</keyword>
<dbReference type="InterPro" id="IPR036259">
    <property type="entry name" value="MFS_trans_sf"/>
</dbReference>
<dbReference type="Gene3D" id="1.20.1250.20">
    <property type="entry name" value="MFS general substrate transporter like domains"/>
    <property type="match status" value="1"/>
</dbReference>
<feature type="transmembrane region" description="Helical" evidence="6">
    <location>
        <begin position="174"/>
        <end position="196"/>
    </location>
</feature>
<evidence type="ECO:0000313" key="8">
    <source>
        <dbReference type="Proteomes" id="UP000182200"/>
    </source>
</evidence>
<organism evidence="7 8">
    <name type="scientific">Candidatus Kryptonium thompsonii</name>
    <dbReference type="NCBI Taxonomy" id="1633631"/>
    <lineage>
        <taxon>Bacteria</taxon>
        <taxon>Pseudomonadati</taxon>
        <taxon>Candidatus Kryptoniota</taxon>
        <taxon>Candidatus Kryptonium</taxon>
    </lineage>
</organism>
<feature type="transmembrane region" description="Helical" evidence="6">
    <location>
        <begin position="103"/>
        <end position="127"/>
    </location>
</feature>
<dbReference type="PANTHER" id="PTHR23519:SF1">
    <property type="entry name" value="AUTOPHAGY-RELATED PROTEIN 22"/>
    <property type="match status" value="1"/>
</dbReference>
<keyword evidence="8" id="KW-1185">Reference proteome</keyword>
<feature type="transmembrane region" description="Helical" evidence="6">
    <location>
        <begin position="7"/>
        <end position="26"/>
    </location>
</feature>
<comment type="caution">
    <text evidence="7">The sequence shown here is derived from an EMBL/GenBank/DDBJ whole genome shotgun (WGS) entry which is preliminary data.</text>
</comment>
<evidence type="ECO:0000256" key="6">
    <source>
        <dbReference type="SAM" id="Phobius"/>
    </source>
</evidence>
<dbReference type="InterPro" id="IPR024671">
    <property type="entry name" value="Atg22-like"/>
</dbReference>
<dbReference type="Proteomes" id="UP000182200">
    <property type="component" value="Unassembled WGS sequence"/>
</dbReference>
<keyword evidence="2" id="KW-0813">Transport</keyword>
<dbReference type="EMBL" id="CZVI01000007">
    <property type="protein sequence ID" value="CUS83549.1"/>
    <property type="molecule type" value="Genomic_DNA"/>
</dbReference>
<keyword evidence="4 6" id="KW-1133">Transmembrane helix</keyword>
<name>A0ABM9UUS3_9BACT</name>
<evidence type="ECO:0000256" key="1">
    <source>
        <dbReference type="ARBA" id="ARBA00004127"/>
    </source>
</evidence>
<evidence type="ECO:0000256" key="4">
    <source>
        <dbReference type="ARBA" id="ARBA00022989"/>
    </source>
</evidence>
<comment type="subcellular location">
    <subcellularLocation>
        <location evidence="1">Endomembrane system</location>
        <topology evidence="1">Multi-pass membrane protein</topology>
    </subcellularLocation>
</comment>
<dbReference type="Pfam" id="PF11700">
    <property type="entry name" value="ATG22"/>
    <property type="match status" value="1"/>
</dbReference>
<dbReference type="InterPro" id="IPR050495">
    <property type="entry name" value="ATG22/LtaA_families"/>
</dbReference>
<protein>
    <submittedName>
        <fullName evidence="7">Effluxer Atg22 like</fullName>
    </submittedName>
</protein>
<dbReference type="SUPFAM" id="SSF103473">
    <property type="entry name" value="MFS general substrate transporter"/>
    <property type="match status" value="1"/>
</dbReference>
<feature type="transmembrane region" description="Helical" evidence="6">
    <location>
        <begin position="139"/>
        <end position="162"/>
    </location>
</feature>
<keyword evidence="3 6" id="KW-0812">Transmembrane</keyword>
<proteinExistence type="predicted"/>
<feature type="transmembrane region" description="Helical" evidence="6">
    <location>
        <begin position="46"/>
        <end position="66"/>
    </location>
</feature>
<evidence type="ECO:0000313" key="7">
    <source>
        <dbReference type="EMBL" id="CUS83549.1"/>
    </source>
</evidence>